<dbReference type="RefSeq" id="WP_345438436.1">
    <property type="nucleotide sequence ID" value="NZ_BAABKO010000003.1"/>
</dbReference>
<proteinExistence type="predicted"/>
<reference evidence="3" key="1">
    <citation type="journal article" date="2019" name="Int. J. Syst. Evol. Microbiol.">
        <title>The Global Catalogue of Microorganisms (GCM) 10K type strain sequencing project: providing services to taxonomists for standard genome sequencing and annotation.</title>
        <authorList>
            <consortium name="The Broad Institute Genomics Platform"/>
            <consortium name="The Broad Institute Genome Sequencing Center for Infectious Disease"/>
            <person name="Wu L."/>
            <person name="Ma J."/>
        </authorList>
    </citation>
    <scope>NUCLEOTIDE SEQUENCE [LARGE SCALE GENOMIC DNA]</scope>
    <source>
        <strain evidence="3">JCM 18537</strain>
    </source>
</reference>
<keyword evidence="3" id="KW-1185">Reference proteome</keyword>
<organism evidence="2 3">
    <name type="scientific">Microbacterium gilvum</name>
    <dbReference type="NCBI Taxonomy" id="1336204"/>
    <lineage>
        <taxon>Bacteria</taxon>
        <taxon>Bacillati</taxon>
        <taxon>Actinomycetota</taxon>
        <taxon>Actinomycetes</taxon>
        <taxon>Micrococcales</taxon>
        <taxon>Microbacteriaceae</taxon>
        <taxon>Microbacterium</taxon>
    </lineage>
</organism>
<feature type="region of interest" description="Disordered" evidence="1">
    <location>
        <begin position="77"/>
        <end position="107"/>
    </location>
</feature>
<evidence type="ECO:0000256" key="1">
    <source>
        <dbReference type="SAM" id="MobiDB-lite"/>
    </source>
</evidence>
<dbReference type="Proteomes" id="UP001501645">
    <property type="component" value="Unassembled WGS sequence"/>
</dbReference>
<accession>A0ABP9A7F4</accession>
<protein>
    <recommendedName>
        <fullName evidence="4">Tail assembly chaperone</fullName>
    </recommendedName>
</protein>
<sequence length="122" mass="14022">MLALALHYHEGALRASLMEVYGLRLADMRDMFELSDLVQWLPAGCAFWRSFGGPAAVTEQTRAIQMLDYSVRVADYHARHGKGKKPKPPQDPPFAHEKRAQQEKFARQAETFRRIQERTEHG</sequence>
<name>A0ABP9A7F4_9MICO</name>
<comment type="caution">
    <text evidence="2">The sequence shown here is derived from an EMBL/GenBank/DDBJ whole genome shotgun (WGS) entry which is preliminary data.</text>
</comment>
<gene>
    <name evidence="2" type="ORF">GCM10023351_18820</name>
</gene>
<feature type="compositionally biased region" description="Basic and acidic residues" evidence="1">
    <location>
        <begin position="94"/>
        <end position="107"/>
    </location>
</feature>
<evidence type="ECO:0000313" key="3">
    <source>
        <dbReference type="Proteomes" id="UP001501645"/>
    </source>
</evidence>
<evidence type="ECO:0008006" key="4">
    <source>
        <dbReference type="Google" id="ProtNLM"/>
    </source>
</evidence>
<dbReference type="EMBL" id="BAABKO010000003">
    <property type="protein sequence ID" value="GAA4774657.1"/>
    <property type="molecule type" value="Genomic_DNA"/>
</dbReference>
<evidence type="ECO:0000313" key="2">
    <source>
        <dbReference type="EMBL" id="GAA4774657.1"/>
    </source>
</evidence>